<dbReference type="Pfam" id="PF14040">
    <property type="entry name" value="DNase_NucA_NucB"/>
    <property type="match status" value="1"/>
</dbReference>
<evidence type="ECO:0000259" key="2">
    <source>
        <dbReference type="Pfam" id="PF14040"/>
    </source>
</evidence>
<keyword evidence="4" id="KW-1185">Reference proteome</keyword>
<name>A0A4Y3KHG0_CELUD</name>
<evidence type="ECO:0000313" key="4">
    <source>
        <dbReference type="Proteomes" id="UP000315842"/>
    </source>
</evidence>
<keyword evidence="1" id="KW-0732">Signal</keyword>
<organism evidence="3 4">
    <name type="scientific">Cellulomonas uda</name>
    <dbReference type="NCBI Taxonomy" id="1714"/>
    <lineage>
        <taxon>Bacteria</taxon>
        <taxon>Bacillati</taxon>
        <taxon>Actinomycetota</taxon>
        <taxon>Actinomycetes</taxon>
        <taxon>Micrococcales</taxon>
        <taxon>Cellulomonadaceae</taxon>
        <taxon>Cellulomonas</taxon>
    </lineage>
</organism>
<dbReference type="InterPro" id="IPR029476">
    <property type="entry name" value="DNase_NucA_NucB"/>
</dbReference>
<gene>
    <name evidence="3" type="ORF">CUD01_28820</name>
</gene>
<feature type="chain" id="PRO_5021289258" description="Deoxyribonuclease NucA/NucB domain-containing protein" evidence="1">
    <location>
        <begin position="30"/>
        <end position="404"/>
    </location>
</feature>
<proteinExistence type="predicted"/>
<dbReference type="AlphaFoldDB" id="A0A4Y3KHG0"/>
<reference evidence="3 4" key="1">
    <citation type="submission" date="2019-06" db="EMBL/GenBank/DDBJ databases">
        <title>Whole genome shotgun sequence of Cellulomonas uda NBRC 3747.</title>
        <authorList>
            <person name="Hosoyama A."/>
            <person name="Uohara A."/>
            <person name="Ohji S."/>
            <person name="Ichikawa N."/>
        </authorList>
    </citation>
    <scope>NUCLEOTIDE SEQUENCE [LARGE SCALE GENOMIC DNA]</scope>
    <source>
        <strain evidence="3 4">NBRC 3747</strain>
    </source>
</reference>
<feature type="signal peptide" evidence="1">
    <location>
        <begin position="1"/>
        <end position="29"/>
    </location>
</feature>
<dbReference type="Proteomes" id="UP000315842">
    <property type="component" value="Unassembled WGS sequence"/>
</dbReference>
<feature type="domain" description="Deoxyribonuclease NucA/NucB" evidence="2">
    <location>
        <begin position="300"/>
        <end position="401"/>
    </location>
</feature>
<sequence length="404" mass="43803">MIPQRSRRLAGLAVALLCVSFLTPTSSSAADEALDETADLAAEFAAAQGVSVADVDCQTSENGTRALCATSAGQPLKELASYSIERDLDNAAVDENGVARTIPTGCTRTKVVGTRFSACQIVEWTVIFRDKNERGMWLVTGGAAGSLRNTVWVRNGSTEIDFEGTVKVTSAWGTALGATMTLRSKCLLSCRNFMPVGHAKTLYDDVGITKSQTFNPNPSGKEPWITNPYWGLTIYKASYGGTEMIAFWFDVRCDYAAAPLSGKGCVIPDFLAELVIFTSAYPTYAAHVRKAQKTGLPSRLRRMYDETQKKANRDRACPASLPKKTGYSCDEYPFASTWQGAKTGGGLVRVPAGCFYEEIERSGSVGYSRCAIVGDENSAGGWDYQSFLQTNRVVADEWFTVKVI</sequence>
<protein>
    <recommendedName>
        <fullName evidence="2">Deoxyribonuclease NucA/NucB domain-containing protein</fullName>
    </recommendedName>
</protein>
<evidence type="ECO:0000256" key="1">
    <source>
        <dbReference type="SAM" id="SignalP"/>
    </source>
</evidence>
<evidence type="ECO:0000313" key="3">
    <source>
        <dbReference type="EMBL" id="GEA82438.1"/>
    </source>
</evidence>
<comment type="caution">
    <text evidence="3">The sequence shown here is derived from an EMBL/GenBank/DDBJ whole genome shotgun (WGS) entry which is preliminary data.</text>
</comment>
<dbReference type="EMBL" id="BJLP01000061">
    <property type="protein sequence ID" value="GEA82438.1"/>
    <property type="molecule type" value="Genomic_DNA"/>
</dbReference>
<accession>A0A4Y3KHG0</accession>